<feature type="transmembrane region" description="Helical" evidence="1">
    <location>
        <begin position="95"/>
        <end position="114"/>
    </location>
</feature>
<dbReference type="Pfam" id="PF09335">
    <property type="entry name" value="VTT_dom"/>
    <property type="match status" value="1"/>
</dbReference>
<dbReference type="InterPro" id="IPR032816">
    <property type="entry name" value="VTT_dom"/>
</dbReference>
<evidence type="ECO:0000256" key="1">
    <source>
        <dbReference type="SAM" id="Phobius"/>
    </source>
</evidence>
<dbReference type="GO" id="GO:0005886">
    <property type="term" value="C:plasma membrane"/>
    <property type="evidence" value="ECO:0007669"/>
    <property type="project" value="TreeGrafter"/>
</dbReference>
<dbReference type="PANTHER" id="PTHR42709:SF2">
    <property type="entry name" value="INNER MEMBRANE PROTEIN YOHD"/>
    <property type="match status" value="1"/>
</dbReference>
<feature type="transmembrane region" description="Helical" evidence="1">
    <location>
        <begin position="159"/>
        <end position="177"/>
    </location>
</feature>
<evidence type="ECO:0000259" key="2">
    <source>
        <dbReference type="Pfam" id="PF09335"/>
    </source>
</evidence>
<feature type="transmembrane region" description="Helical" evidence="1">
    <location>
        <begin position="126"/>
        <end position="147"/>
    </location>
</feature>
<keyword evidence="1" id="KW-0472">Membrane</keyword>
<gene>
    <name evidence="3" type="ORF">MNB_SV-14-397</name>
</gene>
<dbReference type="EMBL" id="FPHN01000159">
    <property type="protein sequence ID" value="SFV63967.1"/>
    <property type="molecule type" value="Genomic_DNA"/>
</dbReference>
<feature type="transmembrane region" description="Helical" evidence="1">
    <location>
        <begin position="12"/>
        <end position="34"/>
    </location>
</feature>
<accession>A0A1W1CDZ7</accession>
<evidence type="ECO:0000313" key="3">
    <source>
        <dbReference type="EMBL" id="SFV63967.1"/>
    </source>
</evidence>
<protein>
    <submittedName>
        <fullName evidence="3">DedA family protein</fullName>
    </submittedName>
</protein>
<keyword evidence="1" id="KW-0812">Transmembrane</keyword>
<dbReference type="AlphaFoldDB" id="A0A1W1CDZ7"/>
<name>A0A1W1CDZ7_9ZZZZ</name>
<proteinExistence type="predicted"/>
<dbReference type="InterPro" id="IPR051311">
    <property type="entry name" value="DedA_domain"/>
</dbReference>
<dbReference type="PANTHER" id="PTHR42709">
    <property type="entry name" value="ALKALINE PHOSPHATASE LIKE PROTEIN"/>
    <property type="match status" value="1"/>
</dbReference>
<feature type="domain" description="VTT" evidence="2">
    <location>
        <begin position="24"/>
        <end position="144"/>
    </location>
</feature>
<organism evidence="3">
    <name type="scientific">hydrothermal vent metagenome</name>
    <dbReference type="NCBI Taxonomy" id="652676"/>
    <lineage>
        <taxon>unclassified sequences</taxon>
        <taxon>metagenomes</taxon>
        <taxon>ecological metagenomes</taxon>
    </lineage>
</organism>
<sequence length="183" mass="20390">MEQILSLLSQYGLWIVFVGMIIEGTAVIILSGVLCHMGVLPCEETILVAILGAIVGDQIWFYIGQNYAQKFLSKFSSIEKQIKRLQEKVESKADILAITSRFIYGGAIAFPLVLGIHNYSHKRFTLLDSIGVSLASITGLAIGYFLSNSFKKVLGDINHFEHALLFIIVLIVIIKMYNSYKTK</sequence>
<keyword evidence="1" id="KW-1133">Transmembrane helix</keyword>
<feature type="transmembrane region" description="Helical" evidence="1">
    <location>
        <begin position="46"/>
        <end position="63"/>
    </location>
</feature>
<reference evidence="3" key="1">
    <citation type="submission" date="2016-10" db="EMBL/GenBank/DDBJ databases">
        <authorList>
            <person name="de Groot N.N."/>
        </authorList>
    </citation>
    <scope>NUCLEOTIDE SEQUENCE</scope>
</reference>